<reference evidence="1 2" key="1">
    <citation type="submission" date="2020-02" db="EMBL/GenBank/DDBJ databases">
        <title>Complete genome sequence of the novel Campylobacter species Candidatus Campylobacter infans.</title>
        <authorList>
            <person name="Duim B."/>
            <person name="Zomer A."/>
            <person name="van der Graaf L."/>
            <person name="Wagenaar J."/>
        </authorList>
    </citation>
    <scope>NUCLEOTIDE SEQUENCE [LARGE SCALE GENOMIC DNA]</scope>
    <source>
        <strain evidence="1 2">19S00001</strain>
    </source>
</reference>
<proteinExistence type="predicted"/>
<dbReference type="EMBL" id="CP049075">
    <property type="protein sequence ID" value="QLI05772.1"/>
    <property type="molecule type" value="Genomic_DNA"/>
</dbReference>
<sequence length="232" mass="25328">MSNNKKISTAPDYTGLSVRVVELANNPNFPKEYTGDVAVGFLDDYPTIYEATREVTKYKPLNDRDFAQMVSTGAIEYSAVSATILYDPAGNDGVNQMKSAFEKNAEIGLIMEAYDNGELTGTTWLQRVKLSKFAVKGSKGGKMQAEIEAEILGEPTEKSKNQAWFDESTRRVNEAQLAVDKATELNTTAQAGQDETAKQQTKDALDKANVVLEKAKEIQAKAQTALNAELSA</sequence>
<evidence type="ECO:0000313" key="1">
    <source>
        <dbReference type="EMBL" id="QLI05772.1"/>
    </source>
</evidence>
<gene>
    <name evidence="1" type="ORF">CINF_1286</name>
</gene>
<dbReference type="Proteomes" id="UP000509414">
    <property type="component" value="Chromosome"/>
</dbReference>
<organism evidence="1 2">
    <name type="scientific">Candidatus Campylobacter infans</name>
    <dbReference type="NCBI Taxonomy" id="2561898"/>
    <lineage>
        <taxon>Bacteria</taxon>
        <taxon>Pseudomonadati</taxon>
        <taxon>Campylobacterota</taxon>
        <taxon>Epsilonproteobacteria</taxon>
        <taxon>Campylobacterales</taxon>
        <taxon>Campylobacteraceae</taxon>
        <taxon>Campylobacter</taxon>
    </lineage>
</organism>
<dbReference type="KEGG" id="cinf:CINF_1286"/>
<dbReference type="RefSeq" id="WP_179974949.1">
    <property type="nucleotide sequence ID" value="NZ_CP049075.1"/>
</dbReference>
<keyword evidence="2" id="KW-1185">Reference proteome</keyword>
<dbReference type="AlphaFoldDB" id="A0A7H9CIJ5"/>
<name>A0A7H9CIJ5_9BACT</name>
<accession>A0A7H9CIJ5</accession>
<protein>
    <submittedName>
        <fullName evidence="1">Uncharacterized protein</fullName>
    </submittedName>
</protein>
<evidence type="ECO:0000313" key="2">
    <source>
        <dbReference type="Proteomes" id="UP000509414"/>
    </source>
</evidence>